<name>A0A7W8XJV2_9HYPH</name>
<accession>A0A7W8XJV2</accession>
<proteinExistence type="predicted"/>
<organism evidence="1 2">
    <name type="scientific">Rhizobium lentis</name>
    <dbReference type="NCBI Taxonomy" id="1138194"/>
    <lineage>
        <taxon>Bacteria</taxon>
        <taxon>Pseudomonadati</taxon>
        <taxon>Pseudomonadota</taxon>
        <taxon>Alphaproteobacteria</taxon>
        <taxon>Hyphomicrobiales</taxon>
        <taxon>Rhizobiaceae</taxon>
        <taxon>Rhizobium/Agrobacterium group</taxon>
        <taxon>Rhizobium</taxon>
    </lineage>
</organism>
<comment type="caution">
    <text evidence="1">The sequence shown here is derived from an EMBL/GenBank/DDBJ whole genome shotgun (WGS) entry which is preliminary data.</text>
</comment>
<dbReference type="EMBL" id="JACHBC010000018">
    <property type="protein sequence ID" value="MBB5564212.1"/>
    <property type="molecule type" value="Genomic_DNA"/>
</dbReference>
<dbReference type="Proteomes" id="UP000528824">
    <property type="component" value="Unassembled WGS sequence"/>
</dbReference>
<keyword evidence="2" id="KW-1185">Reference proteome</keyword>
<dbReference type="AlphaFoldDB" id="A0A7W8XJV2"/>
<protein>
    <submittedName>
        <fullName evidence="1">Glutathionyl-hydroquinone reductase</fullName>
    </submittedName>
</protein>
<evidence type="ECO:0000313" key="1">
    <source>
        <dbReference type="EMBL" id="MBB5564212.1"/>
    </source>
</evidence>
<evidence type="ECO:0000313" key="2">
    <source>
        <dbReference type="Proteomes" id="UP000528824"/>
    </source>
</evidence>
<sequence>MLVNGKWTEDWGPVQAKDKNGGFVRQVASIRNGVTPDCSAAPTGEGGFEAEPDRYHLYVAYIALGLESIAPTKIVPPGL</sequence>
<dbReference type="Gene3D" id="3.40.30.10">
    <property type="entry name" value="Glutaredoxin"/>
    <property type="match status" value="1"/>
</dbReference>
<reference evidence="1 2" key="1">
    <citation type="submission" date="2020-08" db="EMBL/GenBank/DDBJ databases">
        <title>Genomic Encyclopedia of Type Strains, Phase IV (KMG-V): Genome sequencing to study the core and pangenomes of soil and plant-associated prokaryotes.</title>
        <authorList>
            <person name="Whitman W."/>
        </authorList>
    </citation>
    <scope>NUCLEOTIDE SEQUENCE [LARGE SCALE GENOMIC DNA]</scope>
    <source>
        <strain evidence="1 2">SEMIA 4034</strain>
    </source>
</reference>
<gene>
    <name evidence="1" type="ORF">GGI59_005920</name>
</gene>